<dbReference type="EMBL" id="JBIBDZ010000011">
    <property type="protein sequence ID" value="MFF5922785.1"/>
    <property type="molecule type" value="Genomic_DNA"/>
</dbReference>
<evidence type="ECO:0000313" key="1">
    <source>
        <dbReference type="EMBL" id="MFF5922785.1"/>
    </source>
</evidence>
<protein>
    <submittedName>
        <fullName evidence="1">Uncharacterized protein</fullName>
    </submittedName>
</protein>
<accession>A0ABW6XZ45</accession>
<name>A0ABW6XZ45_9ACTN</name>
<reference evidence="1 2" key="1">
    <citation type="submission" date="2024-10" db="EMBL/GenBank/DDBJ databases">
        <title>The Natural Products Discovery Center: Release of the First 8490 Sequenced Strains for Exploring Actinobacteria Biosynthetic Diversity.</title>
        <authorList>
            <person name="Kalkreuter E."/>
            <person name="Kautsar S.A."/>
            <person name="Yang D."/>
            <person name="Bader C.D."/>
            <person name="Teijaro C.N."/>
            <person name="Fluegel L."/>
            <person name="Davis C.M."/>
            <person name="Simpson J.R."/>
            <person name="Lauterbach L."/>
            <person name="Steele A.D."/>
            <person name="Gui C."/>
            <person name="Meng S."/>
            <person name="Li G."/>
            <person name="Viehrig K."/>
            <person name="Ye F."/>
            <person name="Su P."/>
            <person name="Kiefer A.F."/>
            <person name="Nichols A."/>
            <person name="Cepeda A.J."/>
            <person name="Yan W."/>
            <person name="Fan B."/>
            <person name="Jiang Y."/>
            <person name="Adhikari A."/>
            <person name="Zheng C.-J."/>
            <person name="Schuster L."/>
            <person name="Cowan T.M."/>
            <person name="Smanski M.J."/>
            <person name="Chevrette M.G."/>
            <person name="De Carvalho L.P.S."/>
            <person name="Shen B."/>
        </authorList>
    </citation>
    <scope>NUCLEOTIDE SEQUENCE [LARGE SCALE GENOMIC DNA]</scope>
    <source>
        <strain evidence="1 2">NPDC012605</strain>
    </source>
</reference>
<organism evidence="1 2">
    <name type="scientific">Streptomyces flavochromogenes</name>
    <dbReference type="NCBI Taxonomy" id="68199"/>
    <lineage>
        <taxon>Bacteria</taxon>
        <taxon>Bacillati</taxon>
        <taxon>Actinomycetota</taxon>
        <taxon>Actinomycetes</taxon>
        <taxon>Kitasatosporales</taxon>
        <taxon>Streptomycetaceae</taxon>
        <taxon>Streptomyces</taxon>
    </lineage>
</organism>
<evidence type="ECO:0000313" key="2">
    <source>
        <dbReference type="Proteomes" id="UP001602370"/>
    </source>
</evidence>
<comment type="caution">
    <text evidence="1">The sequence shown here is derived from an EMBL/GenBank/DDBJ whole genome shotgun (WGS) entry which is preliminary data.</text>
</comment>
<dbReference type="RefSeq" id="WP_388310180.1">
    <property type="nucleotide sequence ID" value="NZ_JBIBDZ010000011.1"/>
</dbReference>
<keyword evidence="2" id="KW-1185">Reference proteome</keyword>
<gene>
    <name evidence="1" type="ORF">ACFY8C_31375</name>
</gene>
<sequence>MVAHGNLPIAARVTFASSHYVQGLLATITAAAPAVRRSFVQAVENRKYPPVAHQFADPGSVEIPAQAAVFLMDTAREPDVEMFLARVPGGNQ</sequence>
<proteinExistence type="predicted"/>
<dbReference type="Proteomes" id="UP001602370">
    <property type="component" value="Unassembled WGS sequence"/>
</dbReference>